<accession>A0A5J4U223</accession>
<protein>
    <submittedName>
        <fullName evidence="2">Uncharacterized protein</fullName>
    </submittedName>
</protein>
<gene>
    <name evidence="2" type="ORF">EZS28_039697</name>
</gene>
<dbReference type="AlphaFoldDB" id="A0A5J4U223"/>
<dbReference type="Proteomes" id="UP000324800">
    <property type="component" value="Unassembled WGS sequence"/>
</dbReference>
<feature type="region of interest" description="Disordered" evidence="1">
    <location>
        <begin position="116"/>
        <end position="145"/>
    </location>
</feature>
<sequence length="168" mass="18804">LLTNKKLLNLEDQLKLAGVLLSLTHYPESAQRYRCLTDSFEPRYGPSFFAQASFISHCINSINSKDQNADHIASIYRSIIDNYGSNQLRATADDAKRMTLDIKASKFAELLFKTKPGDEEDTMENTRQALADSLSQQSQTSSGDEDMITLRFTTDVITNVRKCQVGGN</sequence>
<evidence type="ECO:0000256" key="1">
    <source>
        <dbReference type="SAM" id="MobiDB-lite"/>
    </source>
</evidence>
<proteinExistence type="predicted"/>
<evidence type="ECO:0000313" key="2">
    <source>
        <dbReference type="EMBL" id="KAA6364776.1"/>
    </source>
</evidence>
<feature type="compositionally biased region" description="Low complexity" evidence="1">
    <location>
        <begin position="128"/>
        <end position="142"/>
    </location>
</feature>
<evidence type="ECO:0000313" key="3">
    <source>
        <dbReference type="Proteomes" id="UP000324800"/>
    </source>
</evidence>
<feature type="non-terminal residue" evidence="2">
    <location>
        <position position="1"/>
    </location>
</feature>
<comment type="caution">
    <text evidence="2">The sequence shown here is derived from an EMBL/GenBank/DDBJ whole genome shotgun (WGS) entry which is preliminary data.</text>
</comment>
<dbReference type="EMBL" id="SNRW01021235">
    <property type="protein sequence ID" value="KAA6364776.1"/>
    <property type="molecule type" value="Genomic_DNA"/>
</dbReference>
<organism evidence="2 3">
    <name type="scientific">Streblomastix strix</name>
    <dbReference type="NCBI Taxonomy" id="222440"/>
    <lineage>
        <taxon>Eukaryota</taxon>
        <taxon>Metamonada</taxon>
        <taxon>Preaxostyla</taxon>
        <taxon>Oxymonadida</taxon>
        <taxon>Streblomastigidae</taxon>
        <taxon>Streblomastix</taxon>
    </lineage>
</organism>
<reference evidence="2 3" key="1">
    <citation type="submission" date="2019-03" db="EMBL/GenBank/DDBJ databases">
        <title>Single cell metagenomics reveals metabolic interactions within the superorganism composed of flagellate Streblomastix strix and complex community of Bacteroidetes bacteria on its surface.</title>
        <authorList>
            <person name="Treitli S.C."/>
            <person name="Kolisko M."/>
            <person name="Husnik F."/>
            <person name="Keeling P."/>
            <person name="Hampl V."/>
        </authorList>
    </citation>
    <scope>NUCLEOTIDE SEQUENCE [LARGE SCALE GENOMIC DNA]</scope>
    <source>
        <strain evidence="2">ST1C</strain>
    </source>
</reference>
<name>A0A5J4U223_9EUKA</name>